<dbReference type="EMBL" id="CP023525">
    <property type="protein sequence ID" value="ATF93822.1"/>
    <property type="molecule type" value="Genomic_DNA"/>
</dbReference>
<evidence type="ECO:0000313" key="11">
    <source>
        <dbReference type="EMBL" id="ATF93822.1"/>
    </source>
</evidence>
<gene>
    <name evidence="12" type="primary">caf1M</name>
    <name evidence="11" type="ORF">CO704_17795</name>
    <name evidence="12" type="ORF">NCTC12120_00736</name>
</gene>
<reference evidence="11 13" key="1">
    <citation type="submission" date="2017-09" db="EMBL/GenBank/DDBJ databases">
        <title>FDA dAtabase for Regulatory Grade micrObial Sequences (FDA-ARGOS): Supporting development and validation of Infectious Disease Dx tests.</title>
        <authorList>
            <person name="Minogue T."/>
            <person name="Wolcott M."/>
            <person name="Wasieloski L."/>
            <person name="Aguilar W."/>
            <person name="Moore D."/>
            <person name="Tallon L."/>
            <person name="Sadzewicz L."/>
            <person name="Ott S."/>
            <person name="Zhao X."/>
            <person name="Nagaraj S."/>
            <person name="Vavikolanu K."/>
            <person name="Aluvathingal J."/>
            <person name="Nadendla S."/>
            <person name="Sichtig H."/>
        </authorList>
    </citation>
    <scope>NUCLEOTIDE SEQUENCE [LARGE SCALE GENOMIC DNA]</scope>
    <source>
        <strain evidence="11 13">FDAARGOS_392</strain>
    </source>
</reference>
<evidence type="ECO:0000256" key="7">
    <source>
        <dbReference type="RuleBase" id="RU003918"/>
    </source>
</evidence>
<evidence type="ECO:0000313" key="14">
    <source>
        <dbReference type="Proteomes" id="UP000251197"/>
    </source>
</evidence>
<dbReference type="EMBL" id="UAVU01000003">
    <property type="protein sequence ID" value="SQA96963.1"/>
    <property type="molecule type" value="Genomic_DNA"/>
</dbReference>
<dbReference type="PRINTS" id="PR00969">
    <property type="entry name" value="CHAPERONPILI"/>
</dbReference>
<dbReference type="Pfam" id="PF02753">
    <property type="entry name" value="PapD_C"/>
    <property type="match status" value="1"/>
</dbReference>
<protein>
    <submittedName>
        <fullName evidence="12">Capsule protein fraction 1</fullName>
    </submittedName>
    <submittedName>
        <fullName evidence="11">Chaperone protein AfaB</fullName>
    </submittedName>
</protein>
<accession>A0A291E1K8</accession>
<dbReference type="Proteomes" id="UP000251197">
    <property type="component" value="Unassembled WGS sequence"/>
</dbReference>
<reference evidence="12 14" key="2">
    <citation type="submission" date="2018-06" db="EMBL/GenBank/DDBJ databases">
        <authorList>
            <consortium name="Pathogen Informatics"/>
            <person name="Doyle S."/>
        </authorList>
    </citation>
    <scope>NUCLEOTIDE SEQUENCE [LARGE SCALE GENOMIC DNA]</scope>
    <source>
        <strain evidence="12 14">NCTC12120</strain>
    </source>
</reference>
<evidence type="ECO:0000259" key="9">
    <source>
        <dbReference type="Pfam" id="PF00345"/>
    </source>
</evidence>
<evidence type="ECO:0000256" key="4">
    <source>
        <dbReference type="ARBA" id="ARBA00022764"/>
    </source>
</evidence>
<comment type="similarity">
    <text evidence="2 7">Belongs to the periplasmic pilus chaperone family.</text>
</comment>
<evidence type="ECO:0000259" key="10">
    <source>
        <dbReference type="Pfam" id="PF02753"/>
    </source>
</evidence>
<dbReference type="InterPro" id="IPR013783">
    <property type="entry name" value="Ig-like_fold"/>
</dbReference>
<feature type="domain" description="Pili assembly chaperone N-terminal" evidence="9">
    <location>
        <begin position="54"/>
        <end position="182"/>
    </location>
</feature>
<keyword evidence="3 8" id="KW-0732">Signal</keyword>
<comment type="subcellular location">
    <subcellularLocation>
        <location evidence="1 7">Periplasm</location>
    </subcellularLocation>
</comment>
<dbReference type="PANTHER" id="PTHR30251:SF9">
    <property type="entry name" value="CHAPERONE PROTEIN CAF1M"/>
    <property type="match status" value="1"/>
</dbReference>
<evidence type="ECO:0000256" key="5">
    <source>
        <dbReference type="ARBA" id="ARBA00023186"/>
    </source>
</evidence>
<dbReference type="Gene3D" id="2.60.40.10">
    <property type="entry name" value="Immunoglobulins"/>
    <property type="match status" value="2"/>
</dbReference>
<evidence type="ECO:0000256" key="1">
    <source>
        <dbReference type="ARBA" id="ARBA00004418"/>
    </source>
</evidence>
<dbReference type="RefSeq" id="WP_082763265.1">
    <property type="nucleotide sequence ID" value="NZ_CP023525.1"/>
</dbReference>
<evidence type="ECO:0000256" key="2">
    <source>
        <dbReference type="ARBA" id="ARBA00007399"/>
    </source>
</evidence>
<dbReference type="PANTHER" id="PTHR30251">
    <property type="entry name" value="PILUS ASSEMBLY CHAPERONE"/>
    <property type="match status" value="1"/>
</dbReference>
<keyword evidence="6" id="KW-0393">Immunoglobulin domain</keyword>
<dbReference type="InterPro" id="IPR050643">
    <property type="entry name" value="Periplasmic_pilus_chap"/>
</dbReference>
<dbReference type="GO" id="GO:0071555">
    <property type="term" value="P:cell wall organization"/>
    <property type="evidence" value="ECO:0007669"/>
    <property type="project" value="InterPro"/>
</dbReference>
<keyword evidence="4" id="KW-0574">Periplasm</keyword>
<dbReference type="PROSITE" id="PS00635">
    <property type="entry name" value="PILI_CHAPERONE"/>
    <property type="match status" value="1"/>
</dbReference>
<proteinExistence type="inferred from homology"/>
<dbReference type="Pfam" id="PF00345">
    <property type="entry name" value="PapD_N"/>
    <property type="match status" value="1"/>
</dbReference>
<dbReference type="SUPFAM" id="SSF49354">
    <property type="entry name" value="PapD-like"/>
    <property type="match status" value="1"/>
</dbReference>
<dbReference type="InterPro" id="IPR008962">
    <property type="entry name" value="PapD-like_sf"/>
</dbReference>
<dbReference type="InterPro" id="IPR001829">
    <property type="entry name" value="Pili_assmbl_chaperone_bac"/>
</dbReference>
<name>A0A291E1K8_9ENTR</name>
<dbReference type="AlphaFoldDB" id="A0A291E1K8"/>
<dbReference type="STRING" id="158822.LH23_10640"/>
<dbReference type="Proteomes" id="UP000217979">
    <property type="component" value="Chromosome"/>
</dbReference>
<dbReference type="InterPro" id="IPR016148">
    <property type="entry name" value="Pili_assmbl_chaperone_C"/>
</dbReference>
<feature type="chain" id="PRO_5036314937" evidence="8">
    <location>
        <begin position="37"/>
        <end position="267"/>
    </location>
</feature>
<evidence type="ECO:0000313" key="13">
    <source>
        <dbReference type="Proteomes" id="UP000217979"/>
    </source>
</evidence>
<feature type="signal peptide" evidence="8">
    <location>
        <begin position="1"/>
        <end position="36"/>
    </location>
</feature>
<evidence type="ECO:0000256" key="6">
    <source>
        <dbReference type="ARBA" id="ARBA00023319"/>
    </source>
</evidence>
<dbReference type="SUPFAM" id="SSF49584">
    <property type="entry name" value="Periplasmic chaperone C-domain"/>
    <property type="match status" value="1"/>
</dbReference>
<dbReference type="GO" id="GO:0030288">
    <property type="term" value="C:outer membrane-bounded periplasmic space"/>
    <property type="evidence" value="ECO:0007669"/>
    <property type="project" value="InterPro"/>
</dbReference>
<dbReference type="InterPro" id="IPR016147">
    <property type="entry name" value="Pili_assmbl_chaperone_N"/>
</dbReference>
<evidence type="ECO:0000313" key="12">
    <source>
        <dbReference type="EMBL" id="SQA96963.1"/>
    </source>
</evidence>
<sequence>MIILNQSRSGYSAVKRIEAYIAAVLSLCLFSSVAQANNTKNSAPGNVDVQQFSVKLGANRIIYDPAKSGAMLSVVNAQDYPMLVQTDIFLEDKTTKAPFAVTPPLFRLDGGQTSRLRLIRTGGDYATDRESLHWVCVKGIPPKADDLWAKDDKGGDQSKVTSLSVKFSVNSCIKMFIRPDGVKGKADDAAAALKWQKSGNKLTVTNASPFYINLSQVTVGGKEVKDKRYVAPLSSETFTLPAGGSGPVEWKAINDFGGESVLYKETS</sequence>
<evidence type="ECO:0000256" key="3">
    <source>
        <dbReference type="ARBA" id="ARBA00022729"/>
    </source>
</evidence>
<evidence type="ECO:0000256" key="8">
    <source>
        <dbReference type="SAM" id="SignalP"/>
    </source>
</evidence>
<dbReference type="InterPro" id="IPR018046">
    <property type="entry name" value="Pili_assmbl_chaperone_CS"/>
</dbReference>
<keyword evidence="5 7" id="KW-0143">Chaperone</keyword>
<dbReference type="InterPro" id="IPR036316">
    <property type="entry name" value="Pili_assmbl_chap_C_dom_sf"/>
</dbReference>
<organism evidence="11 13">
    <name type="scientific">Cedecea neteri</name>
    <dbReference type="NCBI Taxonomy" id="158822"/>
    <lineage>
        <taxon>Bacteria</taxon>
        <taxon>Pseudomonadati</taxon>
        <taxon>Pseudomonadota</taxon>
        <taxon>Gammaproteobacteria</taxon>
        <taxon>Enterobacterales</taxon>
        <taxon>Enterobacteriaceae</taxon>
        <taxon>Cedecea</taxon>
    </lineage>
</organism>
<feature type="domain" description="Pili assembly chaperone C-terminal" evidence="10">
    <location>
        <begin position="204"/>
        <end position="259"/>
    </location>
</feature>